<feature type="transmembrane region" description="Helical" evidence="2">
    <location>
        <begin position="120"/>
        <end position="141"/>
    </location>
</feature>
<dbReference type="EMBL" id="JAPVES010000030">
    <property type="protein sequence ID" value="MCZ3373703.1"/>
    <property type="molecule type" value="Genomic_DNA"/>
</dbReference>
<evidence type="ECO:0000313" key="5">
    <source>
        <dbReference type="Proteomes" id="UP001068021"/>
    </source>
</evidence>
<gene>
    <name evidence="4" type="ORF">O3H35_13725</name>
    <name evidence="3" type="ORF">O3H54_14765</name>
</gene>
<accession>A0A9E5A1L2</accession>
<organism evidence="3 5">
    <name type="scientific">Methanobacterium veterum</name>
    <dbReference type="NCBI Taxonomy" id="408577"/>
    <lineage>
        <taxon>Archaea</taxon>
        <taxon>Methanobacteriati</taxon>
        <taxon>Methanobacteriota</taxon>
        <taxon>Methanomada group</taxon>
        <taxon>Methanobacteria</taxon>
        <taxon>Methanobacteriales</taxon>
        <taxon>Methanobacteriaceae</taxon>
        <taxon>Methanobacterium</taxon>
    </lineage>
</organism>
<evidence type="ECO:0000256" key="1">
    <source>
        <dbReference type="SAM" id="MobiDB-lite"/>
    </source>
</evidence>
<dbReference type="Proteomes" id="UP001074446">
    <property type="component" value="Unassembled WGS sequence"/>
</dbReference>
<keyword evidence="5" id="KW-1185">Reference proteome</keyword>
<sequence length="148" mass="15904">MKIRGILIFAMVIMLTFCGTVAAHPGHSTEYPEEINITTPDPTPGSTPDQSGNGGTIKSSTTSKSNTAGKSSESKEDDSVQTENSINKDDNDTKIQPVEEINDTEDNNESVTNSGDLKSFYWEIALAVVVIVALFVAGFLIRGKLHGR</sequence>
<proteinExistence type="predicted"/>
<dbReference type="AlphaFoldDB" id="A0A9E5A1L2"/>
<evidence type="ECO:0000256" key="2">
    <source>
        <dbReference type="SAM" id="Phobius"/>
    </source>
</evidence>
<feature type="compositionally biased region" description="Low complexity" evidence="1">
    <location>
        <begin position="38"/>
        <end position="71"/>
    </location>
</feature>
<evidence type="ECO:0000313" key="3">
    <source>
        <dbReference type="EMBL" id="MCZ3367149.1"/>
    </source>
</evidence>
<dbReference type="EMBL" id="JAPVER010000020">
    <property type="protein sequence ID" value="MCZ3367149.1"/>
    <property type="molecule type" value="Genomic_DNA"/>
</dbReference>
<dbReference type="RefSeq" id="WP_048082413.1">
    <property type="nucleotide sequence ID" value="NZ_JAPVER010000020.1"/>
</dbReference>
<protein>
    <submittedName>
        <fullName evidence="3">Uncharacterized protein</fullName>
    </submittedName>
</protein>
<reference evidence="3" key="1">
    <citation type="submission" date="2022-12" db="EMBL/GenBank/DDBJ databases">
        <title>Reclassification of two methanogenic archaea species isolated from the Kolyma lowland permafrost.</title>
        <authorList>
            <person name="Trubitsyn V.E."/>
            <person name="Rivkina E.M."/>
            <person name="Shcherbakova V.A."/>
        </authorList>
    </citation>
    <scope>NUCLEOTIDE SEQUENCE</scope>
    <source>
        <strain evidence="3">M2</strain>
        <strain evidence="4">MK4</strain>
    </source>
</reference>
<evidence type="ECO:0000313" key="4">
    <source>
        <dbReference type="EMBL" id="MCZ3373703.1"/>
    </source>
</evidence>
<keyword evidence="2" id="KW-0472">Membrane</keyword>
<keyword evidence="2" id="KW-1133">Transmembrane helix</keyword>
<name>A0A9E5A1L2_9EURY</name>
<comment type="caution">
    <text evidence="3">The sequence shown here is derived from an EMBL/GenBank/DDBJ whole genome shotgun (WGS) entry which is preliminary data.</text>
</comment>
<keyword evidence="2" id="KW-0812">Transmembrane</keyword>
<dbReference type="Proteomes" id="UP001068021">
    <property type="component" value="Unassembled WGS sequence"/>
</dbReference>
<feature type="region of interest" description="Disordered" evidence="1">
    <location>
        <begin position="30"/>
        <end position="114"/>
    </location>
</feature>